<feature type="chain" id="PRO_5037820666" evidence="1">
    <location>
        <begin position="34"/>
        <end position="232"/>
    </location>
</feature>
<dbReference type="InterPro" id="IPR011989">
    <property type="entry name" value="ARM-like"/>
</dbReference>
<dbReference type="Pfam" id="PF13646">
    <property type="entry name" value="HEAT_2"/>
    <property type="match status" value="1"/>
</dbReference>
<name>A0A953J216_9BACT</name>
<comment type="caution">
    <text evidence="2">The sequence shown here is derived from an EMBL/GenBank/DDBJ whole genome shotgun (WGS) entry which is preliminary data.</text>
</comment>
<proteinExistence type="predicted"/>
<dbReference type="SMART" id="SM00567">
    <property type="entry name" value="EZ_HEAT"/>
    <property type="match status" value="4"/>
</dbReference>
<reference evidence="2" key="2">
    <citation type="submission" date="2021-08" db="EMBL/GenBank/DDBJ databases">
        <authorList>
            <person name="Dalcin Martins P."/>
        </authorList>
    </citation>
    <scope>NUCLEOTIDE SEQUENCE</scope>
    <source>
        <strain evidence="2">MAG_39</strain>
    </source>
</reference>
<dbReference type="InterPro" id="IPR004155">
    <property type="entry name" value="PBS_lyase_HEAT"/>
</dbReference>
<feature type="signal peptide" evidence="1">
    <location>
        <begin position="1"/>
        <end position="33"/>
    </location>
</feature>
<organism evidence="2 3">
    <name type="scientific">Candidatus Nitrobium versatile</name>
    <dbReference type="NCBI Taxonomy" id="2884831"/>
    <lineage>
        <taxon>Bacteria</taxon>
        <taxon>Pseudomonadati</taxon>
        <taxon>Nitrospirota</taxon>
        <taxon>Nitrospiria</taxon>
        <taxon>Nitrospirales</taxon>
        <taxon>Nitrospiraceae</taxon>
        <taxon>Candidatus Nitrobium</taxon>
    </lineage>
</organism>
<dbReference type="PANTHER" id="PTHR12697">
    <property type="entry name" value="PBS LYASE HEAT-LIKE PROTEIN"/>
    <property type="match status" value="1"/>
</dbReference>
<dbReference type="Proteomes" id="UP000705867">
    <property type="component" value="Unassembled WGS sequence"/>
</dbReference>
<protein>
    <submittedName>
        <fullName evidence="2">HEAT repeat domain-containing protein</fullName>
    </submittedName>
</protein>
<dbReference type="Gene3D" id="1.25.10.10">
    <property type="entry name" value="Leucine-rich Repeat Variant"/>
    <property type="match status" value="1"/>
</dbReference>
<evidence type="ECO:0000313" key="3">
    <source>
        <dbReference type="Proteomes" id="UP000705867"/>
    </source>
</evidence>
<evidence type="ECO:0000256" key="1">
    <source>
        <dbReference type="SAM" id="SignalP"/>
    </source>
</evidence>
<dbReference type="SUPFAM" id="SSF48371">
    <property type="entry name" value="ARM repeat"/>
    <property type="match status" value="1"/>
</dbReference>
<gene>
    <name evidence="2" type="ORF">K8I29_01180</name>
</gene>
<dbReference type="EMBL" id="JAIOIV010000014">
    <property type="protein sequence ID" value="MBZ0154811.1"/>
    <property type="molecule type" value="Genomic_DNA"/>
</dbReference>
<dbReference type="InterPro" id="IPR016024">
    <property type="entry name" value="ARM-type_fold"/>
</dbReference>
<evidence type="ECO:0000313" key="2">
    <source>
        <dbReference type="EMBL" id="MBZ0154811.1"/>
    </source>
</evidence>
<dbReference type="GO" id="GO:0016491">
    <property type="term" value="F:oxidoreductase activity"/>
    <property type="evidence" value="ECO:0007669"/>
    <property type="project" value="TreeGrafter"/>
</dbReference>
<accession>A0A953J216</accession>
<reference evidence="2" key="1">
    <citation type="journal article" date="2021" name="bioRxiv">
        <title>Unraveling nitrogen, sulfur and carbon metabolic pathways and microbial community transcriptional responses to substrate deprivation and toxicity stresses in a bioreactor mimicking anoxic brackish coastal sediment conditions.</title>
        <authorList>
            <person name="Martins P.D."/>
            <person name="Echeveste M.J."/>
            <person name="Arshad A."/>
            <person name="Kurth J."/>
            <person name="Ouboter H."/>
            <person name="Jetten M.S.M."/>
            <person name="Welte C.U."/>
        </authorList>
    </citation>
    <scope>NUCLEOTIDE SEQUENCE</scope>
    <source>
        <strain evidence="2">MAG_39</strain>
    </source>
</reference>
<dbReference type="AlphaFoldDB" id="A0A953J216"/>
<sequence length="232" mass="24908">MADHKGQYMMKCSLSLSSVLFFIISLFPAPSSAGGESDRLLADLTKPSWQSFLASPEWMAQHKDDASVANLSSLIFNRGIHWKIRIRVLQLLGETLNPKGIGPLAEMLTDPVVNSDCPALKWNSAFALGNFRHSLAAGKALLSALAREDNTVVREAIIDSLGRIGDSQALPALVPLLRDRSFAIRLSAIKAIGEIGGEGAVASLKIVLDTDSDPHIKNEAKAVLKRLGGARS</sequence>
<dbReference type="PANTHER" id="PTHR12697:SF5">
    <property type="entry name" value="DEOXYHYPUSINE HYDROXYLASE"/>
    <property type="match status" value="1"/>
</dbReference>
<keyword evidence="1" id="KW-0732">Signal</keyword>